<protein>
    <submittedName>
        <fullName evidence="1">Uncharacterized protein</fullName>
    </submittedName>
</protein>
<evidence type="ECO:0000313" key="1">
    <source>
        <dbReference type="EMBL" id="CDW29822.1"/>
    </source>
</evidence>
<reference evidence="1" key="1">
    <citation type="submission" date="2014-05" db="EMBL/GenBank/DDBJ databases">
        <authorList>
            <person name="Chronopoulou M."/>
        </authorList>
    </citation>
    <scope>NUCLEOTIDE SEQUENCE</scope>
    <source>
        <tissue evidence="1">Whole organism</tissue>
    </source>
</reference>
<sequence length="10" mass="1176">MKGTYSDLYV</sequence>
<proteinExistence type="predicted"/>
<accession>A0A0K2TVW6</accession>
<organism evidence="1">
    <name type="scientific">Lepeophtheirus salmonis</name>
    <name type="common">Salmon louse</name>
    <name type="synonym">Caligus salmonis</name>
    <dbReference type="NCBI Taxonomy" id="72036"/>
    <lineage>
        <taxon>Eukaryota</taxon>
        <taxon>Metazoa</taxon>
        <taxon>Ecdysozoa</taxon>
        <taxon>Arthropoda</taxon>
        <taxon>Crustacea</taxon>
        <taxon>Multicrustacea</taxon>
        <taxon>Hexanauplia</taxon>
        <taxon>Copepoda</taxon>
        <taxon>Siphonostomatoida</taxon>
        <taxon>Caligidae</taxon>
        <taxon>Lepeophtheirus</taxon>
    </lineage>
</organism>
<dbReference type="EMBL" id="HACA01012461">
    <property type="protein sequence ID" value="CDW29822.1"/>
    <property type="molecule type" value="Transcribed_RNA"/>
</dbReference>
<name>A0A0K2TVW6_LEPSM</name>